<feature type="domain" description="Tetratrico peptide repeat group 5" evidence="1">
    <location>
        <begin position="54"/>
        <end position="169"/>
    </location>
</feature>
<evidence type="ECO:0000313" key="3">
    <source>
        <dbReference type="Proteomes" id="UP001183246"/>
    </source>
</evidence>
<dbReference type="Pfam" id="PF12688">
    <property type="entry name" value="TPR_5"/>
    <property type="match status" value="1"/>
</dbReference>
<accession>A0ABU2MJK9</accession>
<dbReference type="Gene3D" id="1.25.40.10">
    <property type="entry name" value="Tetratricopeptide repeat domain"/>
    <property type="match status" value="1"/>
</dbReference>
<dbReference type="RefSeq" id="WP_311702874.1">
    <property type="nucleotide sequence ID" value="NZ_JAVREL010000002.1"/>
</dbReference>
<dbReference type="InterPro" id="IPR011990">
    <property type="entry name" value="TPR-like_helical_dom_sf"/>
</dbReference>
<organism evidence="2 3">
    <name type="scientific">Streptomyces litchfieldiae</name>
    <dbReference type="NCBI Taxonomy" id="3075543"/>
    <lineage>
        <taxon>Bacteria</taxon>
        <taxon>Bacillati</taxon>
        <taxon>Actinomycetota</taxon>
        <taxon>Actinomycetes</taxon>
        <taxon>Kitasatosporales</taxon>
        <taxon>Streptomycetaceae</taxon>
        <taxon>Streptomyces</taxon>
    </lineage>
</organism>
<name>A0ABU2MJK9_9ACTN</name>
<keyword evidence="3" id="KW-1185">Reference proteome</keyword>
<gene>
    <name evidence="2" type="ORF">RM590_03580</name>
</gene>
<reference evidence="3" key="1">
    <citation type="submission" date="2023-07" db="EMBL/GenBank/DDBJ databases">
        <title>30 novel species of actinomycetes from the DSMZ collection.</title>
        <authorList>
            <person name="Nouioui I."/>
        </authorList>
    </citation>
    <scope>NUCLEOTIDE SEQUENCE [LARGE SCALE GENOMIC DNA]</scope>
    <source>
        <strain evidence="3">DSM 44938</strain>
    </source>
</reference>
<protein>
    <submittedName>
        <fullName evidence="2">Tetratricopeptide repeat protein</fullName>
    </submittedName>
</protein>
<proteinExistence type="predicted"/>
<sequence length="171" mass="18417">MGEASAEREEVAGADWRRRAERLWDTFDDHDAEGFRDAMRALVAELPAEHPLGLFELASAYDATDGEAEAAALYRRALAAGLPGDLRRQAVIQLASTLRNLGEVAASVELLRGERAAASDELDDAVDAFLALSLADAGREREAVALLLRALAGHLPRYRRSVTAYADGLTA</sequence>
<dbReference type="EMBL" id="JAVREL010000002">
    <property type="protein sequence ID" value="MDT0341725.1"/>
    <property type="molecule type" value="Genomic_DNA"/>
</dbReference>
<dbReference type="InterPro" id="IPR041656">
    <property type="entry name" value="TPR_5"/>
</dbReference>
<dbReference type="Proteomes" id="UP001183246">
    <property type="component" value="Unassembled WGS sequence"/>
</dbReference>
<evidence type="ECO:0000313" key="2">
    <source>
        <dbReference type="EMBL" id="MDT0341725.1"/>
    </source>
</evidence>
<comment type="caution">
    <text evidence="2">The sequence shown here is derived from an EMBL/GenBank/DDBJ whole genome shotgun (WGS) entry which is preliminary data.</text>
</comment>
<evidence type="ECO:0000259" key="1">
    <source>
        <dbReference type="Pfam" id="PF12688"/>
    </source>
</evidence>